<keyword evidence="2" id="KW-0732">Signal</keyword>
<feature type="region of interest" description="Disordered" evidence="1">
    <location>
        <begin position="146"/>
        <end position="206"/>
    </location>
</feature>
<accession>A0A7R9FAV6</accession>
<feature type="signal peptide" evidence="2">
    <location>
        <begin position="1"/>
        <end position="19"/>
    </location>
</feature>
<organism evidence="3">
    <name type="scientific">Timema bartmani</name>
    <dbReference type="NCBI Taxonomy" id="61472"/>
    <lineage>
        <taxon>Eukaryota</taxon>
        <taxon>Metazoa</taxon>
        <taxon>Ecdysozoa</taxon>
        <taxon>Arthropoda</taxon>
        <taxon>Hexapoda</taxon>
        <taxon>Insecta</taxon>
        <taxon>Pterygota</taxon>
        <taxon>Neoptera</taxon>
        <taxon>Polyneoptera</taxon>
        <taxon>Phasmatodea</taxon>
        <taxon>Timematodea</taxon>
        <taxon>Timematoidea</taxon>
        <taxon>Timematidae</taxon>
        <taxon>Timema</taxon>
    </lineage>
</organism>
<feature type="region of interest" description="Disordered" evidence="1">
    <location>
        <begin position="369"/>
        <end position="458"/>
    </location>
</feature>
<feature type="compositionally biased region" description="Low complexity" evidence="1">
    <location>
        <begin position="173"/>
        <end position="193"/>
    </location>
</feature>
<dbReference type="AlphaFoldDB" id="A0A7R9FAV6"/>
<gene>
    <name evidence="3" type="ORF">TBIB3V08_LOCUS11436</name>
</gene>
<name>A0A7R9FAV6_9NEOP</name>
<feature type="compositionally biased region" description="Pro residues" evidence="1">
    <location>
        <begin position="156"/>
        <end position="172"/>
    </location>
</feature>
<evidence type="ECO:0000256" key="1">
    <source>
        <dbReference type="SAM" id="MobiDB-lite"/>
    </source>
</evidence>
<sequence length="458" mass="51167">MFFPVYIFVVTYFVCNVLTCRSLGSPLTGSVSTFVHQLFGVGQLADHHFILLCTSNSRNHIVCSLLLILGCLLPYSHTENSPNKWVWSSNGRSIDGISYDTEEGNSHSSYRPKNDYTRLNNNYRKISDIPTNKVTIFRPPAPIYENEGDNNQFRPPLRPMRPFPQPPLPPPDYQQYRPPINNNYNNNNNNNNNRPGPGVLTGPLPSLNGDRQYHEYDRCKCAHSFNCESPGIQFVYYAPGTLPRWAHHSSRDFTLESAKRPAEAGIPISTTWGSALTELRKDALEHPMFRSSLLTTFTISPTLLVPASLEMPVSQPHYGTIGKSSYLFHFSPSVSATPPTGLFPPLQMLSHRGHCDTDKKYCCYNLKPGHRQETNPGNRGPGGGFGAGPGSNGRPIYDRPVLVGPGGPTGIVSGPNRPPYSQYGREDTDNYRPRPDRNYYEPYGRSASSNQRKTVEKS</sequence>
<reference evidence="3" key="1">
    <citation type="submission" date="2020-11" db="EMBL/GenBank/DDBJ databases">
        <authorList>
            <person name="Tran Van P."/>
        </authorList>
    </citation>
    <scope>NUCLEOTIDE SEQUENCE</scope>
</reference>
<proteinExistence type="predicted"/>
<feature type="compositionally biased region" description="Gly residues" evidence="1">
    <location>
        <begin position="379"/>
        <end position="391"/>
    </location>
</feature>
<dbReference type="EMBL" id="OD571222">
    <property type="protein sequence ID" value="CAD7449157.1"/>
    <property type="molecule type" value="Genomic_DNA"/>
</dbReference>
<evidence type="ECO:0000313" key="3">
    <source>
        <dbReference type="EMBL" id="CAD7449157.1"/>
    </source>
</evidence>
<feature type="chain" id="PRO_5030692449" evidence="2">
    <location>
        <begin position="20"/>
        <end position="458"/>
    </location>
</feature>
<protein>
    <submittedName>
        <fullName evidence="3">Uncharacterized protein</fullName>
    </submittedName>
</protein>
<evidence type="ECO:0000256" key="2">
    <source>
        <dbReference type="SAM" id="SignalP"/>
    </source>
</evidence>
<feature type="compositionally biased region" description="Basic and acidic residues" evidence="1">
    <location>
        <begin position="424"/>
        <end position="439"/>
    </location>
</feature>